<dbReference type="PANTHER" id="PTHR35008">
    <property type="entry name" value="BLL4482 PROTEIN-RELATED"/>
    <property type="match status" value="1"/>
</dbReference>
<feature type="signal peptide" evidence="7">
    <location>
        <begin position="1"/>
        <end position="19"/>
    </location>
</feature>
<proteinExistence type="predicted"/>
<sequence length="136" mass="14374">MKKILLGTAFLSMLNFVYADGAGGLAGSGVIEVRGGEEIYNASCAGCHMPDGRGAVGAGFYPALKDNPKLQQAAYPSIVVLYGLHGMPALGGILDDEQIANVVNYVRTNFNGVKETITAKDVAPMRVADYDYNDLN</sequence>
<dbReference type="PANTHER" id="PTHR35008:SF9">
    <property type="entry name" value="CYTOCHROME C DOMAIN-CONTAINING PROTEIN"/>
    <property type="match status" value="1"/>
</dbReference>
<evidence type="ECO:0000256" key="5">
    <source>
        <dbReference type="ARBA" id="ARBA00023004"/>
    </source>
</evidence>
<dbReference type="Pfam" id="PF13442">
    <property type="entry name" value="Cytochrome_CBB3"/>
    <property type="match status" value="1"/>
</dbReference>
<keyword evidence="7" id="KW-0732">Signal</keyword>
<dbReference type="RefSeq" id="WP_077925334.1">
    <property type="nucleotide sequence ID" value="NZ_BAABKE010000004.1"/>
</dbReference>
<keyword evidence="3 6" id="KW-0479">Metal-binding</keyword>
<accession>A0ABP9MR03</accession>
<feature type="chain" id="PRO_5047123107" description="Cytochrome c domain-containing protein" evidence="7">
    <location>
        <begin position="20"/>
        <end position="136"/>
    </location>
</feature>
<keyword evidence="1" id="KW-0813">Transport</keyword>
<protein>
    <recommendedName>
        <fullName evidence="8">Cytochrome c domain-containing protein</fullName>
    </recommendedName>
</protein>
<evidence type="ECO:0000313" key="9">
    <source>
        <dbReference type="EMBL" id="GAA5099217.1"/>
    </source>
</evidence>
<dbReference type="InterPro" id="IPR036909">
    <property type="entry name" value="Cyt_c-like_dom_sf"/>
</dbReference>
<comment type="caution">
    <text evidence="9">The sequence shown here is derived from an EMBL/GenBank/DDBJ whole genome shotgun (WGS) entry which is preliminary data.</text>
</comment>
<keyword evidence="10" id="KW-1185">Reference proteome</keyword>
<organism evidence="9 10">
    <name type="scientific">Wohlfahrtiimonas larvae</name>
    <dbReference type="NCBI Taxonomy" id="1157986"/>
    <lineage>
        <taxon>Bacteria</taxon>
        <taxon>Pseudomonadati</taxon>
        <taxon>Pseudomonadota</taxon>
        <taxon>Gammaproteobacteria</taxon>
        <taxon>Cardiobacteriales</taxon>
        <taxon>Ignatzschineriaceae</taxon>
        <taxon>Wohlfahrtiimonas</taxon>
    </lineage>
</organism>
<evidence type="ECO:0000313" key="10">
    <source>
        <dbReference type="Proteomes" id="UP001500631"/>
    </source>
</evidence>
<keyword evidence="2 6" id="KW-0349">Heme</keyword>
<dbReference type="PRINTS" id="PR00605">
    <property type="entry name" value="CYTCHROMECIC"/>
</dbReference>
<feature type="domain" description="Cytochrome c" evidence="8">
    <location>
        <begin position="31"/>
        <end position="110"/>
    </location>
</feature>
<name>A0ABP9MR03_9GAMM</name>
<dbReference type="InterPro" id="IPR051459">
    <property type="entry name" value="Cytochrome_c-type_DH"/>
</dbReference>
<evidence type="ECO:0000256" key="7">
    <source>
        <dbReference type="SAM" id="SignalP"/>
    </source>
</evidence>
<evidence type="ECO:0000256" key="4">
    <source>
        <dbReference type="ARBA" id="ARBA00022982"/>
    </source>
</evidence>
<evidence type="ECO:0000256" key="1">
    <source>
        <dbReference type="ARBA" id="ARBA00022448"/>
    </source>
</evidence>
<evidence type="ECO:0000256" key="3">
    <source>
        <dbReference type="ARBA" id="ARBA00022723"/>
    </source>
</evidence>
<keyword evidence="4" id="KW-0249">Electron transport</keyword>
<dbReference type="SUPFAM" id="SSF46626">
    <property type="entry name" value="Cytochrome c"/>
    <property type="match status" value="1"/>
</dbReference>
<dbReference type="InterPro" id="IPR009056">
    <property type="entry name" value="Cyt_c-like_dom"/>
</dbReference>
<dbReference type="Proteomes" id="UP001500631">
    <property type="component" value="Unassembled WGS sequence"/>
</dbReference>
<dbReference type="EMBL" id="BAABKE010000004">
    <property type="protein sequence ID" value="GAA5099217.1"/>
    <property type="molecule type" value="Genomic_DNA"/>
</dbReference>
<evidence type="ECO:0000256" key="2">
    <source>
        <dbReference type="ARBA" id="ARBA00022617"/>
    </source>
</evidence>
<evidence type="ECO:0000259" key="8">
    <source>
        <dbReference type="PROSITE" id="PS51007"/>
    </source>
</evidence>
<gene>
    <name evidence="9" type="ORF">GCM10023338_12470</name>
</gene>
<dbReference type="Gene3D" id="1.10.760.10">
    <property type="entry name" value="Cytochrome c-like domain"/>
    <property type="match status" value="1"/>
</dbReference>
<dbReference type="InterPro" id="IPR008168">
    <property type="entry name" value="Cyt_C_IC"/>
</dbReference>
<keyword evidence="5 6" id="KW-0408">Iron</keyword>
<reference evidence="10" key="1">
    <citation type="journal article" date="2019" name="Int. J. Syst. Evol. Microbiol.">
        <title>The Global Catalogue of Microorganisms (GCM) 10K type strain sequencing project: providing services to taxonomists for standard genome sequencing and annotation.</title>
        <authorList>
            <consortium name="The Broad Institute Genomics Platform"/>
            <consortium name="The Broad Institute Genome Sequencing Center for Infectious Disease"/>
            <person name="Wu L."/>
            <person name="Ma J."/>
        </authorList>
    </citation>
    <scope>NUCLEOTIDE SEQUENCE [LARGE SCALE GENOMIC DNA]</scope>
    <source>
        <strain evidence="10">JCM 18424</strain>
    </source>
</reference>
<evidence type="ECO:0000256" key="6">
    <source>
        <dbReference type="PROSITE-ProRule" id="PRU00433"/>
    </source>
</evidence>
<dbReference type="PROSITE" id="PS51007">
    <property type="entry name" value="CYTC"/>
    <property type="match status" value="1"/>
</dbReference>